<dbReference type="Pfam" id="PF08245">
    <property type="entry name" value="Mur_ligase_M"/>
    <property type="match status" value="1"/>
</dbReference>
<dbReference type="RefSeq" id="WP_211630906.1">
    <property type="nucleotide sequence ID" value="NZ_CP073100.1"/>
</dbReference>
<accession>A0A975G8H7</accession>
<protein>
    <submittedName>
        <fullName evidence="12">UDP-N-acetylmuramate:L-alanyl-gamma-D-glutamyl-meso-diaminopimelate ligase</fullName>
        <ecNumber evidence="12">6.3.2.45</ecNumber>
    </submittedName>
</protein>
<feature type="domain" description="Mur ligase N-terminal catalytic" evidence="9">
    <location>
        <begin position="7"/>
        <end position="102"/>
    </location>
</feature>
<evidence type="ECO:0000256" key="2">
    <source>
        <dbReference type="ARBA" id="ARBA00022618"/>
    </source>
</evidence>
<dbReference type="GO" id="GO:0005524">
    <property type="term" value="F:ATP binding"/>
    <property type="evidence" value="ECO:0007669"/>
    <property type="project" value="UniProtKB-KW"/>
</dbReference>
<evidence type="ECO:0000256" key="5">
    <source>
        <dbReference type="ARBA" id="ARBA00022960"/>
    </source>
</evidence>
<feature type="domain" description="Mur ligase C-terminal" evidence="10">
    <location>
        <begin position="315"/>
        <end position="448"/>
    </location>
</feature>
<evidence type="ECO:0000259" key="11">
    <source>
        <dbReference type="Pfam" id="PF08245"/>
    </source>
</evidence>
<dbReference type="EMBL" id="CP073100">
    <property type="protein sequence ID" value="QUE50767.1"/>
    <property type="molecule type" value="Genomic_DNA"/>
</dbReference>
<evidence type="ECO:0000313" key="12">
    <source>
        <dbReference type="EMBL" id="QUE50767.1"/>
    </source>
</evidence>
<dbReference type="SUPFAM" id="SSF53244">
    <property type="entry name" value="MurD-like peptide ligases, peptide-binding domain"/>
    <property type="match status" value="1"/>
</dbReference>
<dbReference type="Gene3D" id="3.40.1190.10">
    <property type="entry name" value="Mur-like, catalytic domain"/>
    <property type="match status" value="1"/>
</dbReference>
<dbReference type="GO" id="GO:0008360">
    <property type="term" value="P:regulation of cell shape"/>
    <property type="evidence" value="ECO:0007669"/>
    <property type="project" value="UniProtKB-KW"/>
</dbReference>
<dbReference type="SUPFAM" id="SSF53623">
    <property type="entry name" value="MurD-like peptide ligases, catalytic domain"/>
    <property type="match status" value="1"/>
</dbReference>
<dbReference type="Gene3D" id="3.90.190.20">
    <property type="entry name" value="Mur ligase, C-terminal domain"/>
    <property type="match status" value="1"/>
</dbReference>
<evidence type="ECO:0000256" key="3">
    <source>
        <dbReference type="ARBA" id="ARBA00022741"/>
    </source>
</evidence>
<evidence type="ECO:0000313" key="13">
    <source>
        <dbReference type="Proteomes" id="UP000676169"/>
    </source>
</evidence>
<dbReference type="InterPro" id="IPR036615">
    <property type="entry name" value="Mur_ligase_C_dom_sf"/>
</dbReference>
<feature type="domain" description="Mur ligase central" evidence="11">
    <location>
        <begin position="112"/>
        <end position="291"/>
    </location>
</feature>
<dbReference type="PANTHER" id="PTHR43445:SF5">
    <property type="entry name" value="UDP-N-ACETYLMURAMATE--L-ALANYL-GAMMA-D-GLUTAMYL-MESO-2,6-DIAMINOHEPTANDIOATE LIGASE"/>
    <property type="match status" value="1"/>
</dbReference>
<keyword evidence="6" id="KW-0573">Peptidoglycan synthesis</keyword>
<dbReference type="InterPro" id="IPR036565">
    <property type="entry name" value="Mur-like_cat_sf"/>
</dbReference>
<dbReference type="Pfam" id="PF01225">
    <property type="entry name" value="Mur_ligase"/>
    <property type="match status" value="1"/>
</dbReference>
<sequence length="467" mass="50806">MSEKKRFHFTGVCGTAMGAVAAAMKQRGYTITGSDTNVYPPMSDFLRNQGITITEGYRSENLPADADVIVIGNAISRGNPEAEAALDRKLLYMSLPEVLKEYFLRGKRNFVVSGTHGKTTTTSMLAWLLRNAGRDPGFLIGGLPKNLGQGAYFTSSEFNVLEGDEYDTAFFDKRSKFLHYLPECVVVNNIEFDHADIYNSIEEIKLTFKRLLNVVPRTGVAFVNGDEANCLEVAANAPCPVKTVGFGASCDHQILEVSYDRDGSSFTLDGERYTIQMTGEFNVRNAAMATVSGQFAGLTIAEIRAGLASFEGVARRQEVRGEVNGVRVIDDFAHHPTAIKLAVQSLRQRYNGGGRLWVLFEPRSNTTRRAVFQNELAEALALPDFAVVAAVPDLHKVPENDRLDPDKLAADIGRHGGHGRYVQTVDEIVSIVAAEARPGDTVAVLSNGGFGGIHGKLLESLKEGAPV</sequence>
<evidence type="ECO:0000259" key="10">
    <source>
        <dbReference type="Pfam" id="PF02875"/>
    </source>
</evidence>
<reference evidence="12" key="1">
    <citation type="submission" date="2021-04" db="EMBL/GenBank/DDBJ databases">
        <title>Luteolibacter sp. 32A isolated from the skin of an Anderson's salamander (Ambystoma andersonii).</title>
        <authorList>
            <person name="Spergser J."/>
            <person name="Busse H.-J."/>
        </authorList>
    </citation>
    <scope>NUCLEOTIDE SEQUENCE</scope>
    <source>
        <strain evidence="12">32A</strain>
    </source>
</reference>
<keyword evidence="3" id="KW-0547">Nucleotide-binding</keyword>
<dbReference type="Gene3D" id="3.40.50.720">
    <property type="entry name" value="NAD(P)-binding Rossmann-like Domain"/>
    <property type="match status" value="1"/>
</dbReference>
<keyword evidence="13" id="KW-1185">Reference proteome</keyword>
<dbReference type="PANTHER" id="PTHR43445">
    <property type="entry name" value="UDP-N-ACETYLMURAMATE--L-ALANINE LIGASE-RELATED"/>
    <property type="match status" value="1"/>
</dbReference>
<keyword evidence="8" id="KW-0961">Cell wall biogenesis/degradation</keyword>
<dbReference type="Pfam" id="PF02875">
    <property type="entry name" value="Mur_ligase_C"/>
    <property type="match status" value="1"/>
</dbReference>
<dbReference type="GO" id="GO:0009252">
    <property type="term" value="P:peptidoglycan biosynthetic process"/>
    <property type="evidence" value="ECO:0007669"/>
    <property type="project" value="UniProtKB-KW"/>
</dbReference>
<keyword evidence="7" id="KW-0131">Cell cycle</keyword>
<dbReference type="InterPro" id="IPR000713">
    <property type="entry name" value="Mur_ligase_N"/>
</dbReference>
<dbReference type="AlphaFoldDB" id="A0A975G8H7"/>
<evidence type="ECO:0000256" key="8">
    <source>
        <dbReference type="ARBA" id="ARBA00023316"/>
    </source>
</evidence>
<evidence type="ECO:0000256" key="7">
    <source>
        <dbReference type="ARBA" id="ARBA00023306"/>
    </source>
</evidence>
<dbReference type="NCBIfam" id="TIGR01081">
    <property type="entry name" value="mpl"/>
    <property type="match status" value="1"/>
</dbReference>
<name>A0A975G8H7_9BACT</name>
<proteinExistence type="predicted"/>
<keyword evidence="4" id="KW-0067">ATP-binding</keyword>
<dbReference type="InterPro" id="IPR005757">
    <property type="entry name" value="Mpl"/>
</dbReference>
<keyword evidence="2" id="KW-0132">Cell division</keyword>
<dbReference type="EC" id="6.3.2.45" evidence="12"/>
<dbReference type="Proteomes" id="UP000676169">
    <property type="component" value="Chromosome"/>
</dbReference>
<dbReference type="GO" id="GO:0106418">
    <property type="term" value="F:UDP-N-acetylmuramate-L-alanyl-gamma-D-glutamyl-meso-2,6-diaminoheptanedioate ligase activity"/>
    <property type="evidence" value="ECO:0007669"/>
    <property type="project" value="UniProtKB-EC"/>
</dbReference>
<dbReference type="GO" id="GO:0051301">
    <property type="term" value="P:cell division"/>
    <property type="evidence" value="ECO:0007669"/>
    <property type="project" value="UniProtKB-KW"/>
</dbReference>
<dbReference type="InterPro" id="IPR013221">
    <property type="entry name" value="Mur_ligase_cen"/>
</dbReference>
<dbReference type="GO" id="GO:0071555">
    <property type="term" value="P:cell wall organization"/>
    <property type="evidence" value="ECO:0007669"/>
    <property type="project" value="UniProtKB-KW"/>
</dbReference>
<evidence type="ECO:0000259" key="9">
    <source>
        <dbReference type="Pfam" id="PF01225"/>
    </source>
</evidence>
<keyword evidence="5" id="KW-0133">Cell shape</keyword>
<dbReference type="KEGG" id="lamb:KBB96_18130"/>
<evidence type="ECO:0000256" key="6">
    <source>
        <dbReference type="ARBA" id="ARBA00022984"/>
    </source>
</evidence>
<keyword evidence="1 12" id="KW-0436">Ligase</keyword>
<dbReference type="InterPro" id="IPR050061">
    <property type="entry name" value="MurCDEF_pg_biosynth"/>
</dbReference>
<evidence type="ECO:0000256" key="1">
    <source>
        <dbReference type="ARBA" id="ARBA00022598"/>
    </source>
</evidence>
<evidence type="ECO:0000256" key="4">
    <source>
        <dbReference type="ARBA" id="ARBA00022840"/>
    </source>
</evidence>
<organism evidence="12 13">
    <name type="scientific">Luteolibacter ambystomatis</name>
    <dbReference type="NCBI Taxonomy" id="2824561"/>
    <lineage>
        <taxon>Bacteria</taxon>
        <taxon>Pseudomonadati</taxon>
        <taxon>Verrucomicrobiota</taxon>
        <taxon>Verrucomicrobiia</taxon>
        <taxon>Verrucomicrobiales</taxon>
        <taxon>Verrucomicrobiaceae</taxon>
        <taxon>Luteolibacter</taxon>
    </lineage>
</organism>
<gene>
    <name evidence="12" type="primary">mpl</name>
    <name evidence="12" type="ORF">KBB96_18130</name>
</gene>
<dbReference type="SUPFAM" id="SSF51984">
    <property type="entry name" value="MurCD N-terminal domain"/>
    <property type="match status" value="1"/>
</dbReference>
<dbReference type="InterPro" id="IPR004101">
    <property type="entry name" value="Mur_ligase_C"/>
</dbReference>